<dbReference type="SMART" id="SM00052">
    <property type="entry name" value="EAL"/>
    <property type="match status" value="1"/>
</dbReference>
<dbReference type="InterPro" id="IPR000014">
    <property type="entry name" value="PAS"/>
</dbReference>
<organism evidence="5 6">
    <name type="scientific">Methylobacterium isbiliense</name>
    <dbReference type="NCBI Taxonomy" id="315478"/>
    <lineage>
        <taxon>Bacteria</taxon>
        <taxon>Pseudomonadati</taxon>
        <taxon>Pseudomonadota</taxon>
        <taxon>Alphaproteobacteria</taxon>
        <taxon>Hyphomicrobiales</taxon>
        <taxon>Methylobacteriaceae</taxon>
        <taxon>Methylobacterium</taxon>
    </lineage>
</organism>
<feature type="domain" description="EAL" evidence="3">
    <location>
        <begin position="430"/>
        <end position="679"/>
    </location>
</feature>
<evidence type="ECO:0000259" key="2">
    <source>
        <dbReference type="PROSITE" id="PS50113"/>
    </source>
</evidence>
<dbReference type="PROSITE" id="PS50883">
    <property type="entry name" value="EAL"/>
    <property type="match status" value="1"/>
</dbReference>
<dbReference type="CDD" id="cd00130">
    <property type="entry name" value="PAS"/>
    <property type="match status" value="2"/>
</dbReference>
<evidence type="ECO:0000259" key="4">
    <source>
        <dbReference type="PROSITE" id="PS50887"/>
    </source>
</evidence>
<dbReference type="Gene3D" id="3.30.70.270">
    <property type="match status" value="1"/>
</dbReference>
<dbReference type="CDD" id="cd01949">
    <property type="entry name" value="GGDEF"/>
    <property type="match status" value="1"/>
</dbReference>
<dbReference type="RefSeq" id="WP_238237084.1">
    <property type="nucleotide sequence ID" value="NZ_BPQQ01000043.1"/>
</dbReference>
<protein>
    <recommendedName>
        <fullName evidence="7">Signaling protein</fullName>
    </recommendedName>
</protein>
<dbReference type="Pfam" id="PF08447">
    <property type="entry name" value="PAS_3"/>
    <property type="match status" value="2"/>
</dbReference>
<dbReference type="PANTHER" id="PTHR44757">
    <property type="entry name" value="DIGUANYLATE CYCLASE DGCP"/>
    <property type="match status" value="1"/>
</dbReference>
<evidence type="ECO:0000313" key="5">
    <source>
        <dbReference type="EMBL" id="GJE01875.1"/>
    </source>
</evidence>
<dbReference type="Pfam" id="PF00990">
    <property type="entry name" value="GGDEF"/>
    <property type="match status" value="1"/>
</dbReference>
<dbReference type="Proteomes" id="UP001055153">
    <property type="component" value="Unassembled WGS sequence"/>
</dbReference>
<sequence length="698" mass="74199">MDHDADGAGHLPAETRALNATLASAVFAPDGRILRANNRFLRSFGYGPAEIVGRSHADLCHPDDRAGGEVDRLWAAVSGGAGCTMSCRRMRADATAIWLRASYTPLAGPDGVVEEIVLLAADITGAQHEETADHVPIAAINASQAVIHFSLAGTILDVDPLFLSLTGCARGEVVGRHHRMLLDPSGSGSAADQAFWARLAQGEPPAGEVRLLAKDGREIRLQATYTPVRDPAGPPVKLIACATDVTADAAMAAAFEDAKRQPRHDAATALPNRVRLAGFLAAMLASSTARLAVLSLDLDRFKPINDTYGYLVGDRVLGEIADRLRRMLRPDQFVARVGGDEFVVAAPDLTDHEIADFCQHILALVAQPVLCEAGEIRIGVSIGVAVSPLDGTTPDDLLRSADTALLRVKQHRRGSYGFFSPEISDQLMAQRALADDIRRGLAAGEFFVEYQPRFDTRERTIRSVEALVRWSHPQRGRISPAEFIPVAERCGLIGALGGWVLRTACAAAAAWPGIGVSVNVSPIQFRDDGLLGVVAEALAAAGLAPERLEIEITEGVLLEDAERARRLLDGLKGLGVRLAMDDFGTGYSSLIYLHNFPFDVIKIDRQFVADIEHRQSGRAVVQAILSLGRALGLSVTAEGVETIGQLAALTIDQCSEVQGFLLAKPMPGGHIAALLAQAGAAPDGGEATRGDEPPVRAA</sequence>
<evidence type="ECO:0000313" key="6">
    <source>
        <dbReference type="Proteomes" id="UP001055153"/>
    </source>
</evidence>
<dbReference type="InterPro" id="IPR000700">
    <property type="entry name" value="PAS-assoc_C"/>
</dbReference>
<dbReference type="SMART" id="SM00267">
    <property type="entry name" value="GGDEF"/>
    <property type="match status" value="1"/>
</dbReference>
<dbReference type="Pfam" id="PF00563">
    <property type="entry name" value="EAL"/>
    <property type="match status" value="1"/>
</dbReference>
<dbReference type="CDD" id="cd01948">
    <property type="entry name" value="EAL"/>
    <property type="match status" value="1"/>
</dbReference>
<dbReference type="SUPFAM" id="SSF55073">
    <property type="entry name" value="Nucleotide cyclase"/>
    <property type="match status" value="1"/>
</dbReference>
<dbReference type="Gene3D" id="3.30.450.20">
    <property type="entry name" value="PAS domain"/>
    <property type="match status" value="2"/>
</dbReference>
<feature type="domain" description="PAS" evidence="1">
    <location>
        <begin position="30"/>
        <end position="65"/>
    </location>
</feature>
<comment type="caution">
    <text evidence="5">The sequence shown here is derived from an EMBL/GenBank/DDBJ whole genome shotgun (WGS) entry which is preliminary data.</text>
</comment>
<dbReference type="PROSITE" id="PS50112">
    <property type="entry name" value="PAS"/>
    <property type="match status" value="1"/>
</dbReference>
<evidence type="ECO:0000259" key="3">
    <source>
        <dbReference type="PROSITE" id="PS50883"/>
    </source>
</evidence>
<dbReference type="SUPFAM" id="SSF55785">
    <property type="entry name" value="PYP-like sensor domain (PAS domain)"/>
    <property type="match status" value="2"/>
</dbReference>
<gene>
    <name evidence="5" type="ORF">GMJLKIPL_3812</name>
</gene>
<dbReference type="InterPro" id="IPR035965">
    <property type="entry name" value="PAS-like_dom_sf"/>
</dbReference>
<dbReference type="InterPro" id="IPR013655">
    <property type="entry name" value="PAS_fold_3"/>
</dbReference>
<dbReference type="Gene3D" id="3.20.20.450">
    <property type="entry name" value="EAL domain"/>
    <property type="match status" value="1"/>
</dbReference>
<name>A0ABQ4SFA5_9HYPH</name>
<dbReference type="InterPro" id="IPR043128">
    <property type="entry name" value="Rev_trsase/Diguanyl_cyclase"/>
</dbReference>
<dbReference type="InterPro" id="IPR001633">
    <property type="entry name" value="EAL_dom"/>
</dbReference>
<dbReference type="SMART" id="SM00091">
    <property type="entry name" value="PAS"/>
    <property type="match status" value="2"/>
</dbReference>
<dbReference type="InterPro" id="IPR029787">
    <property type="entry name" value="Nucleotide_cyclase"/>
</dbReference>
<dbReference type="PANTHER" id="PTHR44757:SF10">
    <property type="entry name" value="MEMBRANE PROTEIN"/>
    <property type="match status" value="1"/>
</dbReference>
<proteinExistence type="predicted"/>
<dbReference type="PROSITE" id="PS50113">
    <property type="entry name" value="PAC"/>
    <property type="match status" value="1"/>
</dbReference>
<evidence type="ECO:0000259" key="1">
    <source>
        <dbReference type="PROSITE" id="PS50112"/>
    </source>
</evidence>
<dbReference type="InterPro" id="IPR000160">
    <property type="entry name" value="GGDEF_dom"/>
</dbReference>
<dbReference type="EMBL" id="BPQQ01000043">
    <property type="protein sequence ID" value="GJE01875.1"/>
    <property type="molecule type" value="Genomic_DNA"/>
</dbReference>
<dbReference type="SMART" id="SM00086">
    <property type="entry name" value="PAC"/>
    <property type="match status" value="2"/>
</dbReference>
<dbReference type="PROSITE" id="PS50887">
    <property type="entry name" value="GGDEF"/>
    <property type="match status" value="1"/>
</dbReference>
<reference evidence="5" key="1">
    <citation type="journal article" date="2021" name="Front. Microbiol.">
        <title>Comprehensive Comparative Genomics and Phenotyping of Methylobacterium Species.</title>
        <authorList>
            <person name="Alessa O."/>
            <person name="Ogura Y."/>
            <person name="Fujitani Y."/>
            <person name="Takami H."/>
            <person name="Hayashi T."/>
            <person name="Sahin N."/>
            <person name="Tani A."/>
        </authorList>
    </citation>
    <scope>NUCLEOTIDE SEQUENCE</scope>
    <source>
        <strain evidence="5">DSM 17168</strain>
    </source>
</reference>
<dbReference type="InterPro" id="IPR052155">
    <property type="entry name" value="Biofilm_reg_signaling"/>
</dbReference>
<keyword evidence="6" id="KW-1185">Reference proteome</keyword>
<dbReference type="InterPro" id="IPR001610">
    <property type="entry name" value="PAC"/>
</dbReference>
<feature type="domain" description="GGDEF" evidence="4">
    <location>
        <begin position="289"/>
        <end position="421"/>
    </location>
</feature>
<dbReference type="InterPro" id="IPR035919">
    <property type="entry name" value="EAL_sf"/>
</dbReference>
<dbReference type="NCBIfam" id="TIGR00254">
    <property type="entry name" value="GGDEF"/>
    <property type="match status" value="1"/>
</dbReference>
<dbReference type="SUPFAM" id="SSF141868">
    <property type="entry name" value="EAL domain-like"/>
    <property type="match status" value="1"/>
</dbReference>
<evidence type="ECO:0008006" key="7">
    <source>
        <dbReference type="Google" id="ProtNLM"/>
    </source>
</evidence>
<dbReference type="NCBIfam" id="TIGR00229">
    <property type="entry name" value="sensory_box"/>
    <property type="match status" value="2"/>
</dbReference>
<accession>A0ABQ4SFA5</accession>
<feature type="domain" description="PAC" evidence="2">
    <location>
        <begin position="205"/>
        <end position="257"/>
    </location>
</feature>
<reference evidence="5" key="2">
    <citation type="submission" date="2021-08" db="EMBL/GenBank/DDBJ databases">
        <authorList>
            <person name="Tani A."/>
            <person name="Ola A."/>
            <person name="Ogura Y."/>
            <person name="Katsura K."/>
            <person name="Hayashi T."/>
        </authorList>
    </citation>
    <scope>NUCLEOTIDE SEQUENCE</scope>
    <source>
        <strain evidence="5">DSM 17168</strain>
    </source>
</reference>